<sequence>VLKGFPDCLQAEMCLDTGTGHCYKTLRLSKVWSTQGVRELPTQSRVLATTEMIIHYMSPCPPVTMKERIQRGPP</sequence>
<organism evidence="1 2">
    <name type="scientific">Pogonophryne albipinna</name>
    <dbReference type="NCBI Taxonomy" id="1090488"/>
    <lineage>
        <taxon>Eukaryota</taxon>
        <taxon>Metazoa</taxon>
        <taxon>Chordata</taxon>
        <taxon>Craniata</taxon>
        <taxon>Vertebrata</taxon>
        <taxon>Euteleostomi</taxon>
        <taxon>Actinopterygii</taxon>
        <taxon>Neopterygii</taxon>
        <taxon>Teleostei</taxon>
        <taxon>Neoteleostei</taxon>
        <taxon>Acanthomorphata</taxon>
        <taxon>Eupercaria</taxon>
        <taxon>Perciformes</taxon>
        <taxon>Notothenioidei</taxon>
        <taxon>Pogonophryne</taxon>
    </lineage>
</organism>
<accession>A0AAD6B3S0</accession>
<dbReference type="EMBL" id="JAPTMU010000010">
    <property type="protein sequence ID" value="KAJ4936750.1"/>
    <property type="molecule type" value="Genomic_DNA"/>
</dbReference>
<evidence type="ECO:0000313" key="2">
    <source>
        <dbReference type="Proteomes" id="UP001219934"/>
    </source>
</evidence>
<keyword evidence="2" id="KW-1185">Reference proteome</keyword>
<evidence type="ECO:0000313" key="1">
    <source>
        <dbReference type="EMBL" id="KAJ4936750.1"/>
    </source>
</evidence>
<name>A0AAD6B3S0_9TELE</name>
<protein>
    <submittedName>
        <fullName evidence="1">Uncharacterized protein</fullName>
    </submittedName>
</protein>
<proteinExistence type="predicted"/>
<gene>
    <name evidence="1" type="ORF">JOQ06_001336</name>
</gene>
<dbReference type="Proteomes" id="UP001219934">
    <property type="component" value="Unassembled WGS sequence"/>
</dbReference>
<reference evidence="1" key="1">
    <citation type="submission" date="2022-11" db="EMBL/GenBank/DDBJ databases">
        <title>Chromosome-level genome of Pogonophryne albipinna.</title>
        <authorList>
            <person name="Jo E."/>
        </authorList>
    </citation>
    <scope>NUCLEOTIDE SEQUENCE</scope>
    <source>
        <strain evidence="1">SGF0006</strain>
        <tissue evidence="1">Muscle</tissue>
    </source>
</reference>
<feature type="non-terminal residue" evidence="1">
    <location>
        <position position="74"/>
    </location>
</feature>
<dbReference type="AlphaFoldDB" id="A0AAD6B3S0"/>
<comment type="caution">
    <text evidence="1">The sequence shown here is derived from an EMBL/GenBank/DDBJ whole genome shotgun (WGS) entry which is preliminary data.</text>
</comment>